<keyword evidence="1" id="KW-0812">Transmembrane</keyword>
<protein>
    <submittedName>
        <fullName evidence="2">Uncharacterized protein</fullName>
    </submittedName>
</protein>
<dbReference type="Proteomes" id="UP000298714">
    <property type="component" value="Chromosome"/>
</dbReference>
<name>A0A4D7C371_9SPHN</name>
<evidence type="ECO:0000313" key="3">
    <source>
        <dbReference type="Proteomes" id="UP000298714"/>
    </source>
</evidence>
<dbReference type="EMBL" id="CP039704">
    <property type="protein sequence ID" value="QCI80164.1"/>
    <property type="molecule type" value="Genomic_DNA"/>
</dbReference>
<proteinExistence type="predicted"/>
<keyword evidence="1" id="KW-1133">Transmembrane helix</keyword>
<accession>A0A4D7C371</accession>
<keyword evidence="1" id="KW-0472">Membrane</keyword>
<sequence>MLSVLDPDAPNDYFLFVANDNDFLTTNGFQVGAAYDAGLDNDTTFLAYRVTIPGFATPVDAPPVAWMLGLGALAAMGMERRRRR</sequence>
<evidence type="ECO:0000313" key="2">
    <source>
        <dbReference type="EMBL" id="QCI80164.1"/>
    </source>
</evidence>
<dbReference type="AlphaFoldDB" id="A0A4D7C371"/>
<feature type="transmembrane region" description="Helical" evidence="1">
    <location>
        <begin position="61"/>
        <end position="78"/>
    </location>
</feature>
<reference evidence="3" key="1">
    <citation type="submission" date="2019-04" db="EMBL/GenBank/DDBJ databases">
        <title>Complete genome sequence of Sphingomonas sp. W1-2-3.</title>
        <authorList>
            <person name="Im W.T."/>
        </authorList>
    </citation>
    <scope>NUCLEOTIDE SEQUENCE [LARGE SCALE GENOMIC DNA]</scope>
    <source>
        <strain evidence="3">W1-2-3</strain>
    </source>
</reference>
<dbReference type="KEGG" id="hgn:E6W36_13615"/>
<dbReference type="RefSeq" id="WP_222873026.1">
    <property type="nucleotide sequence ID" value="NZ_CP039704.1"/>
</dbReference>
<evidence type="ECO:0000256" key="1">
    <source>
        <dbReference type="SAM" id="Phobius"/>
    </source>
</evidence>
<gene>
    <name evidence="2" type="ORF">E6W36_13615</name>
</gene>
<organism evidence="2 3">
    <name type="scientific">Hankyongella ginsenosidimutans</name>
    <dbReference type="NCBI Taxonomy" id="1763828"/>
    <lineage>
        <taxon>Bacteria</taxon>
        <taxon>Pseudomonadati</taxon>
        <taxon>Pseudomonadota</taxon>
        <taxon>Alphaproteobacteria</taxon>
        <taxon>Sphingomonadales</taxon>
        <taxon>Sphingomonadaceae</taxon>
        <taxon>Hankyongella</taxon>
    </lineage>
</organism>
<keyword evidence="3" id="KW-1185">Reference proteome</keyword>